<dbReference type="EMBL" id="CP042913">
    <property type="protein sequence ID" value="QEG36934.1"/>
    <property type="molecule type" value="Genomic_DNA"/>
</dbReference>
<protein>
    <submittedName>
        <fullName evidence="4">PRC-barrel domain protein</fullName>
    </submittedName>
</protein>
<reference evidence="4 5" key="1">
    <citation type="submission" date="2019-08" db="EMBL/GenBank/DDBJ databases">
        <title>Deep-cultivation of Planctomycetes and their phenomic and genomic characterization uncovers novel biology.</title>
        <authorList>
            <person name="Wiegand S."/>
            <person name="Jogler M."/>
            <person name="Boedeker C."/>
            <person name="Pinto D."/>
            <person name="Vollmers J."/>
            <person name="Rivas-Marin E."/>
            <person name="Kohn T."/>
            <person name="Peeters S.H."/>
            <person name="Heuer A."/>
            <person name="Rast P."/>
            <person name="Oberbeckmann S."/>
            <person name="Bunk B."/>
            <person name="Jeske O."/>
            <person name="Meyerdierks A."/>
            <person name="Storesund J.E."/>
            <person name="Kallscheuer N."/>
            <person name="Luecker S."/>
            <person name="Lage O.M."/>
            <person name="Pohl T."/>
            <person name="Merkel B.J."/>
            <person name="Hornburger P."/>
            <person name="Mueller R.-W."/>
            <person name="Bruemmer F."/>
            <person name="Labrenz M."/>
            <person name="Spormann A.M."/>
            <person name="Op den Camp H."/>
            <person name="Overmann J."/>
            <person name="Amann R."/>
            <person name="Jetten M.S.M."/>
            <person name="Mascher T."/>
            <person name="Medema M.H."/>
            <person name="Devos D.P."/>
            <person name="Kaster A.-K."/>
            <person name="Ovreas L."/>
            <person name="Rohde M."/>
            <person name="Galperin M.Y."/>
            <person name="Jogler C."/>
        </authorList>
    </citation>
    <scope>NUCLEOTIDE SEQUENCE [LARGE SCALE GENOMIC DNA]</scope>
    <source>
        <strain evidence="4 5">Pr1d</strain>
    </source>
</reference>
<dbReference type="PANTHER" id="PTHR36505:SF1">
    <property type="entry name" value="BLR1072 PROTEIN"/>
    <property type="match status" value="1"/>
</dbReference>
<accession>A0A5B9QDF7</accession>
<gene>
    <name evidence="4" type="ORF">Pr1d_42740</name>
</gene>
<feature type="compositionally biased region" description="Low complexity" evidence="1">
    <location>
        <begin position="167"/>
        <end position="178"/>
    </location>
</feature>
<feature type="compositionally biased region" description="Basic and acidic residues" evidence="1">
    <location>
        <begin position="179"/>
        <end position="207"/>
    </location>
</feature>
<dbReference type="Gene3D" id="2.30.30.240">
    <property type="entry name" value="PRC-barrel domain"/>
    <property type="match status" value="1"/>
</dbReference>
<feature type="signal peptide" evidence="2">
    <location>
        <begin position="1"/>
        <end position="25"/>
    </location>
</feature>
<dbReference type="InterPro" id="IPR011033">
    <property type="entry name" value="PRC_barrel-like_sf"/>
</dbReference>
<dbReference type="Pfam" id="PF05239">
    <property type="entry name" value="PRC"/>
    <property type="match status" value="1"/>
</dbReference>
<feature type="region of interest" description="Disordered" evidence="1">
    <location>
        <begin position="133"/>
        <end position="207"/>
    </location>
</feature>
<organism evidence="4 5">
    <name type="scientific">Bythopirellula goksoeyrii</name>
    <dbReference type="NCBI Taxonomy" id="1400387"/>
    <lineage>
        <taxon>Bacteria</taxon>
        <taxon>Pseudomonadati</taxon>
        <taxon>Planctomycetota</taxon>
        <taxon>Planctomycetia</taxon>
        <taxon>Pirellulales</taxon>
        <taxon>Lacipirellulaceae</taxon>
        <taxon>Bythopirellula</taxon>
    </lineage>
</organism>
<evidence type="ECO:0000259" key="3">
    <source>
        <dbReference type="Pfam" id="PF05239"/>
    </source>
</evidence>
<dbReference type="KEGG" id="bgok:Pr1d_42740"/>
<dbReference type="InterPro" id="IPR027275">
    <property type="entry name" value="PRC-brl_dom"/>
</dbReference>
<dbReference type="SUPFAM" id="SSF50346">
    <property type="entry name" value="PRC-barrel domain"/>
    <property type="match status" value="1"/>
</dbReference>
<name>A0A5B9QDF7_9BACT</name>
<feature type="chain" id="PRO_5022789269" evidence="2">
    <location>
        <begin position="26"/>
        <end position="207"/>
    </location>
</feature>
<keyword evidence="5" id="KW-1185">Reference proteome</keyword>
<feature type="compositionally biased region" description="Basic and acidic residues" evidence="1">
    <location>
        <begin position="151"/>
        <end position="166"/>
    </location>
</feature>
<feature type="domain" description="PRC-barrel" evidence="3">
    <location>
        <begin position="47"/>
        <end position="128"/>
    </location>
</feature>
<sequence length="207" mass="22950" precursor="true">MRYRSITAALAAMALLVASTSVVDAQSTTTTRDARQSNRANDMQGKTVRASEIIGMNVYNPQGEDLAEINDVVLDPNTGKVRYAAVTYGGVLGIGDEMFAVPWEAFECTVDPDDPDDHRLTLDVSKQQLEGAQGFNQDNWPNFADPNFTNDLDRRYRVSRNPDRNRGSNNGLNRNGLNTDRDRNVDVNVDRNGVDVDVDGNRQNRAQ</sequence>
<proteinExistence type="predicted"/>
<feature type="region of interest" description="Disordered" evidence="1">
    <location>
        <begin position="26"/>
        <end position="45"/>
    </location>
</feature>
<dbReference type="AlphaFoldDB" id="A0A5B9QDF7"/>
<evidence type="ECO:0000313" key="5">
    <source>
        <dbReference type="Proteomes" id="UP000323917"/>
    </source>
</evidence>
<dbReference type="RefSeq" id="WP_168205376.1">
    <property type="nucleotide sequence ID" value="NZ_CP042913.1"/>
</dbReference>
<dbReference type="PANTHER" id="PTHR36505">
    <property type="entry name" value="BLR1072 PROTEIN"/>
    <property type="match status" value="1"/>
</dbReference>
<feature type="compositionally biased region" description="Polar residues" evidence="1">
    <location>
        <begin position="26"/>
        <end position="41"/>
    </location>
</feature>
<evidence type="ECO:0000256" key="1">
    <source>
        <dbReference type="SAM" id="MobiDB-lite"/>
    </source>
</evidence>
<evidence type="ECO:0000313" key="4">
    <source>
        <dbReference type="EMBL" id="QEG36934.1"/>
    </source>
</evidence>
<evidence type="ECO:0000256" key="2">
    <source>
        <dbReference type="SAM" id="SignalP"/>
    </source>
</evidence>
<keyword evidence="2" id="KW-0732">Signal</keyword>
<dbReference type="Proteomes" id="UP000323917">
    <property type="component" value="Chromosome"/>
</dbReference>